<evidence type="ECO:0000313" key="1">
    <source>
        <dbReference type="EMBL" id="SNT27006.1"/>
    </source>
</evidence>
<dbReference type="Proteomes" id="UP000198356">
    <property type="component" value="Unassembled WGS sequence"/>
</dbReference>
<reference evidence="1 2" key="1">
    <citation type="submission" date="2017-06" db="EMBL/GenBank/DDBJ databases">
        <authorList>
            <person name="Kim H.J."/>
            <person name="Triplett B.A."/>
        </authorList>
    </citation>
    <scope>NUCLEOTIDE SEQUENCE [LARGE SCALE GENOMIC DNA]</scope>
    <source>
        <strain evidence="1 2">DSM 18704</strain>
    </source>
</reference>
<name>A0A239L8S3_9BACT</name>
<accession>A0A239L8S3</accession>
<evidence type="ECO:0000313" key="2">
    <source>
        <dbReference type="Proteomes" id="UP000198356"/>
    </source>
</evidence>
<gene>
    <name evidence="1" type="ORF">SAMN05421770_106210</name>
</gene>
<protein>
    <submittedName>
        <fullName evidence="1">Uncharacterized protein</fullName>
    </submittedName>
</protein>
<dbReference type="AlphaFoldDB" id="A0A239L8S3"/>
<sequence>MPRPISWLPRLHEIRKSVSTSVRSHYERKDLEGLFQLQPRAAQLLLEILPSTSIGRSRLVERQALAQFLDRMHGAEDPSFELEQVRQKRPESSRRRIRTLVQRDVEVATLDTLPANLKLSQGRIEATFHTVEELAATMLALAQVMEGEPVELARLIEVRAFAPEDVEADAGVQRMFQSLRQEEAARR</sequence>
<keyword evidence="2" id="KW-1185">Reference proteome</keyword>
<proteinExistence type="predicted"/>
<dbReference type="EMBL" id="FZOU01000006">
    <property type="protein sequence ID" value="SNT27006.1"/>
    <property type="molecule type" value="Genomic_DNA"/>
</dbReference>
<organism evidence="1 2">
    <name type="scientific">Granulicella rosea</name>
    <dbReference type="NCBI Taxonomy" id="474952"/>
    <lineage>
        <taxon>Bacteria</taxon>
        <taxon>Pseudomonadati</taxon>
        <taxon>Acidobacteriota</taxon>
        <taxon>Terriglobia</taxon>
        <taxon>Terriglobales</taxon>
        <taxon>Acidobacteriaceae</taxon>
        <taxon>Granulicella</taxon>
    </lineage>
</organism>